<dbReference type="InterPro" id="IPR057500">
    <property type="entry name" value="C2_DCK1_4th"/>
</dbReference>
<dbReference type="VEuPathDB" id="FungiDB:YALI1_B29310g"/>
<organism evidence="5 6">
    <name type="scientific">Yarrowia lipolytica</name>
    <name type="common">Candida lipolytica</name>
    <dbReference type="NCBI Taxonomy" id="4952"/>
    <lineage>
        <taxon>Eukaryota</taxon>
        <taxon>Fungi</taxon>
        <taxon>Dikarya</taxon>
        <taxon>Ascomycota</taxon>
        <taxon>Saccharomycotina</taxon>
        <taxon>Dipodascomycetes</taxon>
        <taxon>Dipodascales</taxon>
        <taxon>Dipodascales incertae sedis</taxon>
        <taxon>Yarrowia</taxon>
    </lineage>
</organism>
<dbReference type="Proteomes" id="UP000256601">
    <property type="component" value="Unassembled WGS sequence"/>
</dbReference>
<dbReference type="GO" id="GO:0005737">
    <property type="term" value="C:cytoplasm"/>
    <property type="evidence" value="ECO:0007669"/>
    <property type="project" value="TreeGrafter"/>
</dbReference>
<dbReference type="OMA" id="KPIFFDP"/>
<dbReference type="InterPro" id="IPR026791">
    <property type="entry name" value="DOCK"/>
</dbReference>
<dbReference type="Pfam" id="PF06920">
    <property type="entry name" value="DHR-2_Lobe_A"/>
    <property type="match status" value="1"/>
</dbReference>
<dbReference type="Gene3D" id="1.20.1270.350">
    <property type="entry name" value="Dedicator of cytokinesis N-terminal subdomain"/>
    <property type="match status" value="1"/>
</dbReference>
<gene>
    <name evidence="5" type="ORF">B0I71DRAFT_131714</name>
</gene>
<dbReference type="Pfam" id="PF23554">
    <property type="entry name" value="TPR_DOCK"/>
    <property type="match status" value="1"/>
</dbReference>
<dbReference type="PROSITE" id="PS51651">
    <property type="entry name" value="DOCKER"/>
    <property type="match status" value="1"/>
</dbReference>
<keyword evidence="2" id="KW-0344">Guanine-nucleotide releasing factor</keyword>
<evidence type="ECO:0000259" key="4">
    <source>
        <dbReference type="PROSITE" id="PS51651"/>
    </source>
</evidence>
<comment type="similarity">
    <text evidence="3">Belongs to the DOCK family.</text>
</comment>
<dbReference type="InterPro" id="IPR032376">
    <property type="entry name" value="DOCK_N"/>
</dbReference>
<dbReference type="PANTHER" id="PTHR45653:SF10">
    <property type="entry name" value="MYOBLAST CITY, ISOFORM B"/>
    <property type="match status" value="1"/>
</dbReference>
<dbReference type="Gene3D" id="1.25.40.410">
    <property type="match status" value="1"/>
</dbReference>
<proteinExistence type="inferred from homology"/>
<dbReference type="GO" id="GO:0031267">
    <property type="term" value="F:small GTPase binding"/>
    <property type="evidence" value="ECO:0007669"/>
    <property type="project" value="TreeGrafter"/>
</dbReference>
<dbReference type="VEuPathDB" id="FungiDB:YALI0_B22484g"/>
<keyword evidence="1" id="KW-0597">Phosphoprotein</keyword>
<dbReference type="InterPro" id="IPR043162">
    <property type="entry name" value="DOCK_C_lobe_C"/>
</dbReference>
<name>A0A371C6N0_YARLL</name>
<dbReference type="Pfam" id="PF16172">
    <property type="entry name" value="DOCK_N"/>
    <property type="match status" value="1"/>
</dbReference>
<evidence type="ECO:0000256" key="2">
    <source>
        <dbReference type="ARBA" id="ARBA00022658"/>
    </source>
</evidence>
<accession>A0A371C6N0</accession>
<dbReference type="Gene3D" id="1.20.58.740">
    <property type="match status" value="1"/>
</dbReference>
<dbReference type="InterPro" id="IPR056372">
    <property type="entry name" value="TPR_DOCK"/>
</dbReference>
<dbReference type="GO" id="GO:0007264">
    <property type="term" value="P:small GTPase-mediated signal transduction"/>
    <property type="evidence" value="ECO:0007669"/>
    <property type="project" value="InterPro"/>
</dbReference>
<dbReference type="PANTHER" id="PTHR45653">
    <property type="entry name" value="DEDICATOR OF CYTOKINESIS"/>
    <property type="match status" value="1"/>
</dbReference>
<evidence type="ECO:0000256" key="3">
    <source>
        <dbReference type="PROSITE-ProRule" id="PRU00984"/>
    </source>
</evidence>
<dbReference type="InterPro" id="IPR043161">
    <property type="entry name" value="DOCK_C_lobe_A"/>
</dbReference>
<dbReference type="EMBL" id="KZ858990">
    <property type="protein sequence ID" value="RDW25963.1"/>
    <property type="molecule type" value="Genomic_DNA"/>
</dbReference>
<dbReference type="InterPro" id="IPR046769">
    <property type="entry name" value="DOCKER_Lobe_A"/>
</dbReference>
<feature type="domain" description="DOCKER" evidence="4">
    <location>
        <begin position="1254"/>
        <end position="1640"/>
    </location>
</feature>
<evidence type="ECO:0000256" key="1">
    <source>
        <dbReference type="ARBA" id="ARBA00022553"/>
    </source>
</evidence>
<protein>
    <recommendedName>
        <fullName evidence="4">DOCKER domain-containing protein</fullName>
    </recommendedName>
</protein>
<dbReference type="GO" id="GO:0005886">
    <property type="term" value="C:plasma membrane"/>
    <property type="evidence" value="ECO:0007669"/>
    <property type="project" value="TreeGrafter"/>
</dbReference>
<sequence length="1653" mass="185480">MWTPLPKIGRGVLLKTVRLDGLHAAEAVSDINGTYKTSNKDIRIGEEVFVFEQHSGGEWYRAYVVSSPSAMNILMDVLEHTDVVSDENVKPPDAKIITAVFPASCVKIKDYFEIKDSPNREQNNNSAYSLGKPFAPPVPALRLGIESPMLEGEPLVDDIISVIGEWNKVYLCRFFVNRNYGVVNELNAIIKELYVIRRQLLYQLLTEEETLLTRRRAIWLILKAKKMMSQGILVRDTVTGEILTGREDPVKLAKEQLLINLSPKYPNYNALDERSVQDVHLPTHISVKLVESDGQAGDGALTAFIYLRSRTKRLTEAFRISVDSSLVLSDLSTVLFTNIPAQTVKDEIYIVVVLSEEVPVSATSKKRVRRGIAAGVQSLSRIFQDFTHREKELTINMYASYSETGQYGQSNRGWGELVDRIIKGETVGVGKTPRADKVTLAVKDFQAPTASQLDFKANTAMFPATSLFVDSLIPKRDDLYVYLKTMTLAKGFDGADLISLNLQTAYGKVAFTKASNVEPVGGWFAASVYNGESIGEVVRVTDCGHGWNDTLYFNIFLGADFLGRGILQLWTNDRITSDGHKVIDIINSDRLKCATLEVSVDYVGNSFNVPAAIVTVNNWKKYFNSGLGDELMTACNAISQVPDPEFTLHFHRVVDNLCQIILAVDNEAYRDAAFGALIHALEVVSLKHHGNHAYLADDWLAHFSFVGIAKPLLAYIHKTKKVQKCGQYLANLIATAARVDIGVSEDKHAARKDLAVSLHHVIDDVVDAIKTDTPNKQTIALISHLPNWLENMRPLVGNRDCMETYIRFVDSIRPGNDKLTVAKLLFIQEMSRSWMFREAKYRARLASFTIRWTLPFITKVESGTITTFKKDLFRLVCAIFANQISILWPSRETEKGIIGMYVPLLPLFARTYVALLAHYKEFGRQRRTYTELFPSKYPFVTVPVDSRSDSKFDECLIEMGTIFMSIVTFANISGMSLPSSSLSRSELSEIILNILQACSAMLANQSFPKTWTSLVTLHHDTVFGTLTYLNSLLVEKFIPSPEQAEEFDASIWYTYLSTLLQVTGSDIIAIEFLSEQKRKAMWSLLGDIRGRASTMLQQTWDLLGWQASPEEQQKYGLSRLGGFQVNLYVGDTSLVVGILYMCLGKHAGAQAVAVNILKSMIVGEWILNNDLSQITREIIGGLDSVFQHKTFLPDEEDKNRFLQLLRQSLPDEVSSIAEDIEEFTDLLYDLHTIPAGDQYNDDRIFHTLNVLNFLRSLDKVEIFSRYVHDIAQWHVAKQNHVQAGLSLTLLSNAYSWDKTAMLGPSKFPKLPAQSEFARKEALLKDAIEYFDRADCLESSVDALKQLQVAYEQSYDFSKLSEITQLLARTYDKVDGLQRTKPLYFRVTLLGGGFPKSLRGRHFIFETSPFEQLESIHDILYRVHPKAVIIANENQARDEGQFLHVTAVQPMSTASHALSPAATDGAREYYDRQNMRLFSSTRASGPSENPTQMWTEKTIYETYQPFPTIVNRSEVKSIQVVKLSPAENALQTLNTKINELQAIESSFRVGGRGDTNLLPLVLEGAIDSGVGGGIHQYRVFIEDGDASIQQAFIEYAQVVKKCLAVHDRVMSPKMRQLHESLCERFRKGFAPELAIIGDDIAGARVAIKHPTGQF</sequence>
<dbReference type="InterPro" id="IPR042455">
    <property type="entry name" value="DOCK_N_sub1"/>
</dbReference>
<dbReference type="Pfam" id="PF25338">
    <property type="entry name" value="C2_DCK_4th"/>
    <property type="match status" value="1"/>
</dbReference>
<dbReference type="CDD" id="cd11684">
    <property type="entry name" value="DHR2_DOCK"/>
    <property type="match status" value="1"/>
</dbReference>
<reference evidence="5 6" key="1">
    <citation type="submission" date="2018-07" db="EMBL/GenBank/DDBJ databases">
        <title>Draft Genome Assemblies for Five Robust Yarrowia lipolytica Strains Exhibiting High Lipid Production and Pentose Sugar Utilization and Sugar Alcohol Secretion from Undetoxified Lignocellulosic Biomass Hydrolysates.</title>
        <authorList>
            <consortium name="DOE Joint Genome Institute"/>
            <person name="Walker C."/>
            <person name="Ryu S."/>
            <person name="Na H."/>
            <person name="Zane M."/>
            <person name="LaButti K."/>
            <person name="Lipzen A."/>
            <person name="Haridas S."/>
            <person name="Barry K."/>
            <person name="Grigoriev I.V."/>
            <person name="Quarterman J."/>
            <person name="Slininger P."/>
            <person name="Dien B."/>
            <person name="Trinh C.T."/>
        </authorList>
    </citation>
    <scope>NUCLEOTIDE SEQUENCE [LARGE SCALE GENOMIC DNA]</scope>
    <source>
        <strain evidence="5 6">YB392</strain>
    </source>
</reference>
<evidence type="ECO:0000313" key="5">
    <source>
        <dbReference type="EMBL" id="RDW25963.1"/>
    </source>
</evidence>
<dbReference type="GO" id="GO:0005085">
    <property type="term" value="F:guanyl-nucleotide exchange factor activity"/>
    <property type="evidence" value="ECO:0007669"/>
    <property type="project" value="UniProtKB-KW"/>
</dbReference>
<dbReference type="InterPro" id="IPR027357">
    <property type="entry name" value="DOCKER_dom"/>
</dbReference>
<evidence type="ECO:0000313" key="6">
    <source>
        <dbReference type="Proteomes" id="UP000256601"/>
    </source>
</evidence>